<dbReference type="InterPro" id="IPR009078">
    <property type="entry name" value="Ferritin-like_SF"/>
</dbReference>
<dbReference type="Proteomes" id="UP000319514">
    <property type="component" value="Unassembled WGS sequence"/>
</dbReference>
<dbReference type="Pfam" id="PF14530">
    <property type="entry name" value="DUF4439"/>
    <property type="match status" value="1"/>
</dbReference>
<dbReference type="EMBL" id="VFOQ01000001">
    <property type="protein sequence ID" value="TQL61037.1"/>
    <property type="molecule type" value="Genomic_DNA"/>
</dbReference>
<organism evidence="4 5">
    <name type="scientific">Oryzihumus leptocrescens</name>
    <dbReference type="NCBI Taxonomy" id="297536"/>
    <lineage>
        <taxon>Bacteria</taxon>
        <taxon>Bacillati</taxon>
        <taxon>Actinomycetota</taxon>
        <taxon>Actinomycetes</taxon>
        <taxon>Micrococcales</taxon>
        <taxon>Intrasporangiaceae</taxon>
        <taxon>Oryzihumus</taxon>
    </lineage>
</organism>
<evidence type="ECO:0000313" key="4">
    <source>
        <dbReference type="EMBL" id="TQL61037.1"/>
    </source>
</evidence>
<evidence type="ECO:0000313" key="5">
    <source>
        <dbReference type="Proteomes" id="UP000319514"/>
    </source>
</evidence>
<evidence type="ECO:0000256" key="1">
    <source>
        <dbReference type="SAM" id="MobiDB-lite"/>
    </source>
</evidence>
<feature type="domain" description="DUF4439" evidence="3">
    <location>
        <begin position="193"/>
        <end position="316"/>
    </location>
</feature>
<sequence>MPRAWSRRSVLVALGVASATALTGCGVRLEDHPGSLPFAPERKPAPDERTLLAALADTRSLEQAAAAAGAAAGPWPARLAPAHHQQAAVLEQVLRQAGVPVPAAAPTTGGPSGTGSPTTSTTAAGQARAGLAAQELVAVQTPALITLAGVGAEHVALLAALAAHHGAAATLLGGSAQWPEPSAPTGSPAARLLAATRSAAYGFEVAQAQGDHATAALAAVTLARLRHRETELVTLAGDAATPPALGYQLPFPVTTPTSARRLARGLVAGLLSAKAAELRGAAGNEQALTGLVRWLAETAVLGTRWGSPLPAFPGLSAP</sequence>
<proteinExistence type="predicted"/>
<reference evidence="4 5" key="1">
    <citation type="submission" date="2019-06" db="EMBL/GenBank/DDBJ databases">
        <title>Sequencing the genomes of 1000 actinobacteria strains.</title>
        <authorList>
            <person name="Klenk H.-P."/>
        </authorList>
    </citation>
    <scope>NUCLEOTIDE SEQUENCE [LARGE SCALE GENOMIC DNA]</scope>
    <source>
        <strain evidence="4 5">DSM 18082</strain>
    </source>
</reference>
<dbReference type="InterPro" id="IPR012347">
    <property type="entry name" value="Ferritin-like"/>
</dbReference>
<evidence type="ECO:0000256" key="2">
    <source>
        <dbReference type="SAM" id="SignalP"/>
    </source>
</evidence>
<name>A0A542ZL10_9MICO</name>
<keyword evidence="5" id="KW-1185">Reference proteome</keyword>
<keyword evidence="2" id="KW-0732">Signal</keyword>
<feature type="region of interest" description="Disordered" evidence="1">
    <location>
        <begin position="101"/>
        <end position="126"/>
    </location>
</feature>
<comment type="caution">
    <text evidence="4">The sequence shown here is derived from an EMBL/GenBank/DDBJ whole genome shotgun (WGS) entry which is preliminary data.</text>
</comment>
<gene>
    <name evidence="4" type="ORF">FB474_2441</name>
</gene>
<dbReference type="PROSITE" id="PS51257">
    <property type="entry name" value="PROKAR_LIPOPROTEIN"/>
    <property type="match status" value="1"/>
</dbReference>
<dbReference type="InterPro" id="IPR029447">
    <property type="entry name" value="DUF4439"/>
</dbReference>
<dbReference type="SUPFAM" id="SSF47240">
    <property type="entry name" value="Ferritin-like"/>
    <property type="match status" value="1"/>
</dbReference>
<evidence type="ECO:0000259" key="3">
    <source>
        <dbReference type="Pfam" id="PF14530"/>
    </source>
</evidence>
<feature type="signal peptide" evidence="2">
    <location>
        <begin position="1"/>
        <end position="21"/>
    </location>
</feature>
<protein>
    <submittedName>
        <fullName evidence="4">Uncharacterized protein DUF4439</fullName>
    </submittedName>
</protein>
<feature type="chain" id="PRO_5038733055" evidence="2">
    <location>
        <begin position="22"/>
        <end position="318"/>
    </location>
</feature>
<dbReference type="Gene3D" id="1.20.1260.10">
    <property type="match status" value="1"/>
</dbReference>
<accession>A0A542ZL10</accession>
<dbReference type="AlphaFoldDB" id="A0A542ZL10"/>